<dbReference type="InterPro" id="IPR015424">
    <property type="entry name" value="PyrdxlP-dep_Trfase"/>
</dbReference>
<dbReference type="PROSITE" id="PS00595">
    <property type="entry name" value="AA_TRANSFER_CLASS_5"/>
    <property type="match status" value="1"/>
</dbReference>
<keyword evidence="8" id="KW-0408">Iron</keyword>
<evidence type="ECO:0000256" key="11">
    <source>
        <dbReference type="RuleBase" id="RU004504"/>
    </source>
</evidence>
<dbReference type="EMBL" id="JAPHEG010000006">
    <property type="protein sequence ID" value="MDF2954111.1"/>
    <property type="molecule type" value="Genomic_DNA"/>
</dbReference>
<evidence type="ECO:0000256" key="7">
    <source>
        <dbReference type="ARBA" id="ARBA00022898"/>
    </source>
</evidence>
<keyword evidence="5" id="KW-0808">Transferase</keyword>
<reference evidence="13" key="1">
    <citation type="submission" date="2022-11" db="EMBL/GenBank/DDBJ databases">
        <title>Candidatus Alkanophaga archaea from heated hydrothermal vent sediment oxidize petroleum alkanes.</title>
        <authorList>
            <person name="Zehnle H."/>
            <person name="Laso-Perez R."/>
            <person name="Lipp J."/>
            <person name="Teske A."/>
            <person name="Wegener G."/>
        </authorList>
    </citation>
    <scope>NUCLEOTIDE SEQUENCE</scope>
    <source>
        <strain evidence="13">MCA70</strain>
    </source>
</reference>
<comment type="caution">
    <text evidence="13">The sequence shown here is derived from an EMBL/GenBank/DDBJ whole genome shotgun (WGS) entry which is preliminary data.</text>
</comment>
<dbReference type="GO" id="GO:0046872">
    <property type="term" value="F:metal ion binding"/>
    <property type="evidence" value="ECO:0007669"/>
    <property type="project" value="UniProtKB-KW"/>
</dbReference>
<dbReference type="Pfam" id="PF00266">
    <property type="entry name" value="Aminotran_5"/>
    <property type="match status" value="1"/>
</dbReference>
<dbReference type="InterPro" id="IPR016454">
    <property type="entry name" value="Cysteine_dSase"/>
</dbReference>
<keyword evidence="7" id="KW-0663">Pyridoxal phosphate</keyword>
<sequence length="373" mass="41693">MKDVIYLDYNATTPSLPEVIEEFRLYSAEYFANPSSAHKFGRFVRERLEEFRKKVAELINAETEEIIFTSGGTEANHLALLGIAISKRKGHLLVSAFEHPSVLKPAVKLLEMGFEVDFVPVNSNGYVEPEEVKKRLKLNTILVSIMMANNEIGTIQPVKEIAEICREREIYFHTDACQAVGKIEVDVKEIGCDLLSMAGHKMYTPKGIGALYIRKGVEIEPIFLGGGQEKGIRAGTEFTGLIAAFAKASEIAKRDVTSEEERLIFLREKLFQGLKEIYPKLYRFGIPEKTLPNTLAVSFVGKSGAKILSDLPQICASTGSACHDRKGSQTLLALKLPQEISEGMIRFSIGRYTNLEDIEKTLQIFSEYFKDNV</sequence>
<dbReference type="Proteomes" id="UP001144110">
    <property type="component" value="Unassembled WGS sequence"/>
</dbReference>
<evidence type="ECO:0000313" key="14">
    <source>
        <dbReference type="Proteomes" id="UP001144110"/>
    </source>
</evidence>
<comment type="catalytic activity">
    <reaction evidence="10">
        <text>(sulfur carrier)-H + L-cysteine = (sulfur carrier)-SH + L-alanine</text>
        <dbReference type="Rhea" id="RHEA:43892"/>
        <dbReference type="Rhea" id="RHEA-COMP:14737"/>
        <dbReference type="Rhea" id="RHEA-COMP:14739"/>
        <dbReference type="ChEBI" id="CHEBI:29917"/>
        <dbReference type="ChEBI" id="CHEBI:35235"/>
        <dbReference type="ChEBI" id="CHEBI:57972"/>
        <dbReference type="ChEBI" id="CHEBI:64428"/>
        <dbReference type="EC" id="2.8.1.7"/>
    </reaction>
</comment>
<dbReference type="Gene3D" id="3.40.640.10">
    <property type="entry name" value="Type I PLP-dependent aspartate aminotransferase-like (Major domain)"/>
    <property type="match status" value="1"/>
</dbReference>
<proteinExistence type="inferred from homology"/>
<comment type="cofactor">
    <cofactor evidence="1 11">
        <name>pyridoxal 5'-phosphate</name>
        <dbReference type="ChEBI" id="CHEBI:597326"/>
    </cofactor>
</comment>
<evidence type="ECO:0000256" key="9">
    <source>
        <dbReference type="ARBA" id="ARBA00023014"/>
    </source>
</evidence>
<dbReference type="InterPro" id="IPR015421">
    <property type="entry name" value="PyrdxlP-dep_Trfase_major"/>
</dbReference>
<evidence type="ECO:0000256" key="3">
    <source>
        <dbReference type="ARBA" id="ARBA00006490"/>
    </source>
</evidence>
<gene>
    <name evidence="13" type="ORF">OD816_001356</name>
</gene>
<evidence type="ECO:0000256" key="4">
    <source>
        <dbReference type="ARBA" id="ARBA00012239"/>
    </source>
</evidence>
<dbReference type="PANTHER" id="PTHR11601:SF34">
    <property type="entry name" value="CYSTEINE DESULFURASE"/>
    <property type="match status" value="1"/>
</dbReference>
<evidence type="ECO:0000313" key="13">
    <source>
        <dbReference type="EMBL" id="MDF2954111.1"/>
    </source>
</evidence>
<dbReference type="InterPro" id="IPR015422">
    <property type="entry name" value="PyrdxlP-dep_Trfase_small"/>
</dbReference>
<dbReference type="InterPro" id="IPR000192">
    <property type="entry name" value="Aminotrans_V_dom"/>
</dbReference>
<keyword evidence="9" id="KW-0411">Iron-sulfur</keyword>
<keyword evidence="6" id="KW-0479">Metal-binding</keyword>
<evidence type="ECO:0000256" key="8">
    <source>
        <dbReference type="ARBA" id="ARBA00023004"/>
    </source>
</evidence>
<dbReference type="FunFam" id="3.40.640.10:FF:000084">
    <property type="entry name" value="IscS-like cysteine desulfurase"/>
    <property type="match status" value="1"/>
</dbReference>
<evidence type="ECO:0000256" key="10">
    <source>
        <dbReference type="ARBA" id="ARBA00050776"/>
    </source>
</evidence>
<dbReference type="Gene3D" id="3.90.1150.10">
    <property type="entry name" value="Aspartate Aminotransferase, domain 1"/>
    <property type="match status" value="1"/>
</dbReference>
<organism evidence="13 14">
    <name type="scientific">Candidatus Thermodesulfobacterium syntrophicum</name>
    <dbReference type="NCBI Taxonomy" id="3060442"/>
    <lineage>
        <taxon>Bacteria</taxon>
        <taxon>Pseudomonadati</taxon>
        <taxon>Thermodesulfobacteriota</taxon>
        <taxon>Thermodesulfobacteria</taxon>
        <taxon>Thermodesulfobacteriales</taxon>
        <taxon>Thermodesulfobacteriaceae</taxon>
        <taxon>Thermodesulfobacterium</taxon>
    </lineage>
</organism>
<dbReference type="SUPFAM" id="SSF53383">
    <property type="entry name" value="PLP-dependent transferases"/>
    <property type="match status" value="1"/>
</dbReference>
<comment type="function">
    <text evidence="2">Catalyzes the removal of elemental sulfur atoms from cysteine to produce alanine. Seems to participate in the biosynthesis of the nitrogenase metalloclusters by providing the inorganic sulfur required for the Fe-S core formation.</text>
</comment>
<dbReference type="PIRSF" id="PIRSF005572">
    <property type="entry name" value="NifS"/>
    <property type="match status" value="1"/>
</dbReference>
<dbReference type="GO" id="GO:0051536">
    <property type="term" value="F:iron-sulfur cluster binding"/>
    <property type="evidence" value="ECO:0007669"/>
    <property type="project" value="UniProtKB-KW"/>
</dbReference>
<dbReference type="PANTHER" id="PTHR11601">
    <property type="entry name" value="CYSTEINE DESULFURYLASE FAMILY MEMBER"/>
    <property type="match status" value="1"/>
</dbReference>
<dbReference type="AlphaFoldDB" id="A0AAE3P6F5"/>
<dbReference type="GO" id="GO:0031071">
    <property type="term" value="F:cysteine desulfurase activity"/>
    <property type="evidence" value="ECO:0007669"/>
    <property type="project" value="UniProtKB-EC"/>
</dbReference>
<evidence type="ECO:0000259" key="12">
    <source>
        <dbReference type="Pfam" id="PF00266"/>
    </source>
</evidence>
<accession>A0AAE3P6F5</accession>
<dbReference type="InterPro" id="IPR020578">
    <property type="entry name" value="Aminotrans_V_PyrdxlP_BS"/>
</dbReference>
<dbReference type="EC" id="2.8.1.7" evidence="4"/>
<evidence type="ECO:0000256" key="2">
    <source>
        <dbReference type="ARBA" id="ARBA00003120"/>
    </source>
</evidence>
<protein>
    <recommendedName>
        <fullName evidence="4">cysteine desulfurase</fullName>
        <ecNumber evidence="4">2.8.1.7</ecNumber>
    </recommendedName>
</protein>
<name>A0AAE3P6F5_9BACT</name>
<feature type="domain" description="Aminotransferase class V" evidence="12">
    <location>
        <begin position="5"/>
        <end position="360"/>
    </location>
</feature>
<evidence type="ECO:0000256" key="5">
    <source>
        <dbReference type="ARBA" id="ARBA00022679"/>
    </source>
</evidence>
<comment type="similarity">
    <text evidence="3">Belongs to the class-V pyridoxal-phosphate-dependent aminotransferase family. NifS/IscS subfamily.</text>
</comment>
<evidence type="ECO:0000256" key="6">
    <source>
        <dbReference type="ARBA" id="ARBA00022723"/>
    </source>
</evidence>
<evidence type="ECO:0000256" key="1">
    <source>
        <dbReference type="ARBA" id="ARBA00001933"/>
    </source>
</evidence>